<dbReference type="Proteomes" id="UP001470230">
    <property type="component" value="Unassembled WGS sequence"/>
</dbReference>
<sequence>MEFDTNIKYQVDINDFKVIEQLSFGAFGTVYSVQNKKTKEYLAAKVMKINGKQDILFINREIRTMIHFNHPTIIKFRGYSLKDFWGQKNVTIFMELAKNRSLRDVLKKCSNGLSPEQYDNTAKQIILIGIARGMMELHKGHLIHRDLKPENVLLDENFHPIITDFGLSKFYEAGHSMNQSGSRGTAIYMAPEAFSDNYNIKADVYAFGILMYEVVTDQTPYPDILNNKIKIHQIPQVDKRKYETKI</sequence>
<keyword evidence="2" id="KW-0547">Nucleotide-binding</keyword>
<evidence type="ECO:0000313" key="12">
    <source>
        <dbReference type="Proteomes" id="UP001470230"/>
    </source>
</evidence>
<dbReference type="PIRSF" id="PIRSF000654">
    <property type="entry name" value="Integrin-linked_kinase"/>
    <property type="match status" value="1"/>
</dbReference>
<dbReference type="InterPro" id="IPR008271">
    <property type="entry name" value="Ser/Thr_kinase_AS"/>
</dbReference>
<dbReference type="EMBL" id="JAPFFF010000059">
    <property type="protein sequence ID" value="KAK8837585.1"/>
    <property type="molecule type" value="Genomic_DNA"/>
</dbReference>
<comment type="caution">
    <text evidence="11">The sequence shown here is derived from an EMBL/GenBank/DDBJ whole genome shotgun (WGS) entry which is preliminary data.</text>
</comment>
<dbReference type="Gene3D" id="1.10.510.10">
    <property type="entry name" value="Transferase(Phosphotransferase) domain 1"/>
    <property type="match status" value="1"/>
</dbReference>
<evidence type="ECO:0000313" key="11">
    <source>
        <dbReference type="EMBL" id="KAK8837585.1"/>
    </source>
</evidence>
<dbReference type="Pfam" id="PF00069">
    <property type="entry name" value="Pkinase"/>
    <property type="match status" value="1"/>
</dbReference>
<name>A0ABR2GUH0_9EUKA</name>
<evidence type="ECO:0000256" key="1">
    <source>
        <dbReference type="ARBA" id="ARBA00022679"/>
    </source>
</evidence>
<evidence type="ECO:0000256" key="6">
    <source>
        <dbReference type="ARBA" id="ARBA00038999"/>
    </source>
</evidence>
<comment type="catalytic activity">
    <reaction evidence="7">
        <text>L-seryl-[protein] + ATP = O-phospho-L-seryl-[protein] + ADP + H(+)</text>
        <dbReference type="Rhea" id="RHEA:17989"/>
        <dbReference type="Rhea" id="RHEA-COMP:9863"/>
        <dbReference type="Rhea" id="RHEA-COMP:11604"/>
        <dbReference type="ChEBI" id="CHEBI:15378"/>
        <dbReference type="ChEBI" id="CHEBI:29999"/>
        <dbReference type="ChEBI" id="CHEBI:30616"/>
        <dbReference type="ChEBI" id="CHEBI:83421"/>
        <dbReference type="ChEBI" id="CHEBI:456216"/>
        <dbReference type="EC" id="2.7.12.2"/>
    </reaction>
</comment>
<dbReference type="InterPro" id="IPR000719">
    <property type="entry name" value="Prot_kinase_dom"/>
</dbReference>
<dbReference type="PROSITE" id="PS50011">
    <property type="entry name" value="PROTEIN_KINASE_DOM"/>
    <property type="match status" value="1"/>
</dbReference>
<keyword evidence="12" id="KW-1185">Reference proteome</keyword>
<dbReference type="EC" id="2.7.12.2" evidence="6"/>
<dbReference type="PANTHER" id="PTHR48013:SF9">
    <property type="entry name" value="DUAL SPECIFICITY MITOGEN-ACTIVATED PROTEIN KINASE KINASE 5"/>
    <property type="match status" value="1"/>
</dbReference>
<dbReference type="PANTHER" id="PTHR48013">
    <property type="entry name" value="DUAL SPECIFICITY MITOGEN-ACTIVATED PROTEIN KINASE KINASE 5-RELATED"/>
    <property type="match status" value="1"/>
</dbReference>
<keyword evidence="4" id="KW-0067">ATP-binding</keyword>
<feature type="domain" description="Protein kinase" evidence="10">
    <location>
        <begin position="16"/>
        <end position="246"/>
    </location>
</feature>
<evidence type="ECO:0000256" key="9">
    <source>
        <dbReference type="ARBA" id="ARBA00051693"/>
    </source>
</evidence>
<evidence type="ECO:0000256" key="5">
    <source>
        <dbReference type="ARBA" id="ARBA00038035"/>
    </source>
</evidence>
<comment type="similarity">
    <text evidence="5">Belongs to the protein kinase superfamily. STE Ser/Thr protein kinase family. MAP kinase kinase subfamily.</text>
</comment>
<organism evidence="11 12">
    <name type="scientific">Tritrichomonas musculus</name>
    <dbReference type="NCBI Taxonomy" id="1915356"/>
    <lineage>
        <taxon>Eukaryota</taxon>
        <taxon>Metamonada</taxon>
        <taxon>Parabasalia</taxon>
        <taxon>Tritrichomonadida</taxon>
        <taxon>Tritrichomonadidae</taxon>
        <taxon>Tritrichomonas</taxon>
    </lineage>
</organism>
<dbReference type="SMART" id="SM00220">
    <property type="entry name" value="S_TKc"/>
    <property type="match status" value="1"/>
</dbReference>
<evidence type="ECO:0000259" key="10">
    <source>
        <dbReference type="PROSITE" id="PS50011"/>
    </source>
</evidence>
<evidence type="ECO:0000256" key="7">
    <source>
        <dbReference type="ARBA" id="ARBA00049014"/>
    </source>
</evidence>
<protein>
    <recommendedName>
        <fullName evidence="6">mitogen-activated protein kinase kinase</fullName>
        <ecNumber evidence="6">2.7.12.2</ecNumber>
    </recommendedName>
</protein>
<dbReference type="PROSITE" id="PS00108">
    <property type="entry name" value="PROTEIN_KINASE_ST"/>
    <property type="match status" value="1"/>
</dbReference>
<keyword evidence="1" id="KW-0808">Transferase</keyword>
<reference evidence="11 12" key="1">
    <citation type="submission" date="2024-04" db="EMBL/GenBank/DDBJ databases">
        <title>Tritrichomonas musculus Genome.</title>
        <authorList>
            <person name="Alves-Ferreira E."/>
            <person name="Grigg M."/>
            <person name="Lorenzi H."/>
            <person name="Galac M."/>
        </authorList>
    </citation>
    <scope>NUCLEOTIDE SEQUENCE [LARGE SCALE GENOMIC DNA]</scope>
    <source>
        <strain evidence="11 12">EAF2021</strain>
    </source>
</reference>
<evidence type="ECO:0000256" key="8">
    <source>
        <dbReference type="ARBA" id="ARBA00049299"/>
    </source>
</evidence>
<proteinExistence type="inferred from homology"/>
<evidence type="ECO:0000256" key="2">
    <source>
        <dbReference type="ARBA" id="ARBA00022741"/>
    </source>
</evidence>
<dbReference type="SUPFAM" id="SSF56112">
    <property type="entry name" value="Protein kinase-like (PK-like)"/>
    <property type="match status" value="1"/>
</dbReference>
<keyword evidence="3" id="KW-0418">Kinase</keyword>
<comment type="catalytic activity">
    <reaction evidence="9">
        <text>L-tyrosyl-[protein] + ATP = O-phospho-L-tyrosyl-[protein] + ADP + H(+)</text>
        <dbReference type="Rhea" id="RHEA:10596"/>
        <dbReference type="Rhea" id="RHEA-COMP:10136"/>
        <dbReference type="Rhea" id="RHEA-COMP:20101"/>
        <dbReference type="ChEBI" id="CHEBI:15378"/>
        <dbReference type="ChEBI" id="CHEBI:30616"/>
        <dbReference type="ChEBI" id="CHEBI:46858"/>
        <dbReference type="ChEBI" id="CHEBI:61978"/>
        <dbReference type="ChEBI" id="CHEBI:456216"/>
        <dbReference type="EC" id="2.7.12.2"/>
    </reaction>
</comment>
<evidence type="ECO:0000256" key="3">
    <source>
        <dbReference type="ARBA" id="ARBA00022777"/>
    </source>
</evidence>
<accession>A0ABR2GUH0</accession>
<dbReference type="InterPro" id="IPR011009">
    <property type="entry name" value="Kinase-like_dom_sf"/>
</dbReference>
<gene>
    <name evidence="11" type="ORF">M9Y10_036585</name>
</gene>
<comment type="catalytic activity">
    <reaction evidence="8">
        <text>L-threonyl-[protein] + ATP = O-phospho-L-threonyl-[protein] + ADP + H(+)</text>
        <dbReference type="Rhea" id="RHEA:46608"/>
        <dbReference type="Rhea" id="RHEA-COMP:11060"/>
        <dbReference type="Rhea" id="RHEA-COMP:11605"/>
        <dbReference type="ChEBI" id="CHEBI:15378"/>
        <dbReference type="ChEBI" id="CHEBI:30013"/>
        <dbReference type="ChEBI" id="CHEBI:30616"/>
        <dbReference type="ChEBI" id="CHEBI:61977"/>
        <dbReference type="ChEBI" id="CHEBI:456216"/>
        <dbReference type="EC" id="2.7.12.2"/>
    </reaction>
</comment>
<evidence type="ECO:0000256" key="4">
    <source>
        <dbReference type="ARBA" id="ARBA00022840"/>
    </source>
</evidence>